<reference evidence="3" key="1">
    <citation type="submission" date="2017-02" db="UniProtKB">
        <authorList>
            <consortium name="WormBaseParasite"/>
        </authorList>
    </citation>
    <scope>IDENTIFICATION</scope>
</reference>
<evidence type="ECO:0000313" key="1">
    <source>
        <dbReference type="EMBL" id="VDD85411.1"/>
    </source>
</evidence>
<dbReference type="AlphaFoldDB" id="A0A0N4UTY9"/>
<dbReference type="WBParaSite" id="EVEC_0000082301-mRNA-1">
    <property type="protein sequence ID" value="EVEC_0000082301-mRNA-1"/>
    <property type="gene ID" value="EVEC_0000082301"/>
</dbReference>
<proteinExistence type="predicted"/>
<reference evidence="1 2" key="2">
    <citation type="submission" date="2018-10" db="EMBL/GenBank/DDBJ databases">
        <authorList>
            <consortium name="Pathogen Informatics"/>
        </authorList>
    </citation>
    <scope>NUCLEOTIDE SEQUENCE [LARGE SCALE GENOMIC DNA]</scope>
</reference>
<gene>
    <name evidence="1" type="ORF">EVEC_LOCUS554</name>
</gene>
<evidence type="ECO:0000313" key="3">
    <source>
        <dbReference type="WBParaSite" id="EVEC_0000082301-mRNA-1"/>
    </source>
</evidence>
<protein>
    <submittedName>
        <fullName evidence="1 3">Uncharacterized protein</fullName>
    </submittedName>
</protein>
<accession>A0A0N4UTY9</accession>
<evidence type="ECO:0000313" key="2">
    <source>
        <dbReference type="Proteomes" id="UP000274131"/>
    </source>
</evidence>
<name>A0A0N4UTY9_ENTVE</name>
<dbReference type="EMBL" id="UXUI01001259">
    <property type="protein sequence ID" value="VDD85411.1"/>
    <property type="molecule type" value="Genomic_DNA"/>
</dbReference>
<keyword evidence="2" id="KW-1185">Reference proteome</keyword>
<dbReference type="Proteomes" id="UP000274131">
    <property type="component" value="Unassembled WGS sequence"/>
</dbReference>
<organism evidence="3">
    <name type="scientific">Enterobius vermicularis</name>
    <name type="common">Human pinworm</name>
    <dbReference type="NCBI Taxonomy" id="51028"/>
    <lineage>
        <taxon>Eukaryota</taxon>
        <taxon>Metazoa</taxon>
        <taxon>Ecdysozoa</taxon>
        <taxon>Nematoda</taxon>
        <taxon>Chromadorea</taxon>
        <taxon>Rhabditida</taxon>
        <taxon>Spirurina</taxon>
        <taxon>Oxyuridomorpha</taxon>
        <taxon>Oxyuroidea</taxon>
        <taxon>Oxyuridae</taxon>
        <taxon>Enterobius</taxon>
    </lineage>
</organism>
<sequence>MAFVDGDYDDDDEVDGATVTTLTTTTMMLEGRKVDNKEVTANKESPMQMMQGDADNNDAVGTVCQTVNHNDPLKANDK</sequence>